<keyword evidence="1" id="KW-1133">Transmembrane helix</keyword>
<feature type="transmembrane region" description="Helical" evidence="1">
    <location>
        <begin position="208"/>
        <end position="226"/>
    </location>
</feature>
<evidence type="ECO:0000313" key="3">
    <source>
        <dbReference type="EMBL" id="MBS9720086.1"/>
    </source>
</evidence>
<sequence>MFQSLSPHARGLLLAALGGLVLTVDIPLVKLGQANSWSALLIRTSTTLVATLVIWSILRGLRVKLPPLIPGRIGLLVAGLYSLSSMTFLLAVFHTTTADLVFILAFNTAFAAVLSWIFLRERPKPATLGAITLMIVGVLIIVHAGIGTGNLLGNALAMCSAFLIATAITISRWSGRDMGFASLMAVIPALCVAIVMVSRVGFEAQAPQWIMLDGLLVMPIAFFCLANAPKYLSGPEVAMFYLLETVLAPIWVWLIFTEVPTTASLIGGAILIVTLIAHSAWQIAQGRRRRAALTIRHPT</sequence>
<dbReference type="PANTHER" id="PTHR22911">
    <property type="entry name" value="ACYL-MALONYL CONDENSING ENZYME-RELATED"/>
    <property type="match status" value="1"/>
</dbReference>
<protein>
    <submittedName>
        <fullName evidence="3">DMT family transporter</fullName>
    </submittedName>
</protein>
<feature type="transmembrane region" description="Helical" evidence="1">
    <location>
        <begin position="39"/>
        <end position="61"/>
    </location>
</feature>
<evidence type="ECO:0000256" key="1">
    <source>
        <dbReference type="SAM" id="Phobius"/>
    </source>
</evidence>
<dbReference type="Proteomes" id="UP001297272">
    <property type="component" value="Unassembled WGS sequence"/>
</dbReference>
<dbReference type="PANTHER" id="PTHR22911:SF137">
    <property type="entry name" value="SOLUTE CARRIER FAMILY 35 MEMBER G2-RELATED"/>
    <property type="match status" value="1"/>
</dbReference>
<feature type="transmembrane region" description="Helical" evidence="1">
    <location>
        <begin position="183"/>
        <end position="202"/>
    </location>
</feature>
<dbReference type="InterPro" id="IPR037185">
    <property type="entry name" value="EmrE-like"/>
</dbReference>
<dbReference type="SUPFAM" id="SSF103481">
    <property type="entry name" value="Multidrug resistance efflux transporter EmrE"/>
    <property type="match status" value="2"/>
</dbReference>
<dbReference type="InterPro" id="IPR000620">
    <property type="entry name" value="EamA_dom"/>
</dbReference>
<feature type="transmembrane region" description="Helical" evidence="1">
    <location>
        <begin position="100"/>
        <end position="119"/>
    </location>
</feature>
<feature type="transmembrane region" description="Helical" evidence="1">
    <location>
        <begin position="126"/>
        <end position="146"/>
    </location>
</feature>
<feature type="transmembrane region" description="Helical" evidence="1">
    <location>
        <begin position="73"/>
        <end position="94"/>
    </location>
</feature>
<evidence type="ECO:0000313" key="4">
    <source>
        <dbReference type="Proteomes" id="UP001297272"/>
    </source>
</evidence>
<feature type="domain" description="EamA" evidence="2">
    <location>
        <begin position="10"/>
        <end position="142"/>
    </location>
</feature>
<keyword evidence="1" id="KW-0812">Transmembrane</keyword>
<keyword evidence="4" id="KW-1185">Reference proteome</keyword>
<accession>A0ABS5RSV0</accession>
<proteinExistence type="predicted"/>
<evidence type="ECO:0000259" key="2">
    <source>
        <dbReference type="Pfam" id="PF00892"/>
    </source>
</evidence>
<feature type="transmembrane region" description="Helical" evidence="1">
    <location>
        <begin position="238"/>
        <end position="256"/>
    </location>
</feature>
<gene>
    <name evidence="3" type="ORF">JYU29_05215</name>
</gene>
<keyword evidence="1" id="KW-0472">Membrane</keyword>
<dbReference type="RefSeq" id="WP_213983656.1">
    <property type="nucleotide sequence ID" value="NZ_JAFMNX010000001.1"/>
</dbReference>
<feature type="transmembrane region" description="Helical" evidence="1">
    <location>
        <begin position="262"/>
        <end position="281"/>
    </location>
</feature>
<reference evidence="3 4" key="1">
    <citation type="submission" date="2021-03" db="EMBL/GenBank/DDBJ databases">
        <title>Tianweitania aestuarii sp. nov., isolated from a tidal flat.</title>
        <authorList>
            <person name="Park S."/>
            <person name="Yoon J.-H."/>
        </authorList>
    </citation>
    <scope>NUCLEOTIDE SEQUENCE [LARGE SCALE GENOMIC DNA]</scope>
    <source>
        <strain evidence="3 4">BSSL-BM11</strain>
    </source>
</reference>
<comment type="caution">
    <text evidence="3">The sequence shown here is derived from an EMBL/GenBank/DDBJ whole genome shotgun (WGS) entry which is preliminary data.</text>
</comment>
<dbReference type="EMBL" id="JAFMNX010000001">
    <property type="protein sequence ID" value="MBS9720086.1"/>
    <property type="molecule type" value="Genomic_DNA"/>
</dbReference>
<dbReference type="Pfam" id="PF00892">
    <property type="entry name" value="EamA"/>
    <property type="match status" value="1"/>
</dbReference>
<name>A0ABS5RSV0_9HYPH</name>
<feature type="transmembrane region" description="Helical" evidence="1">
    <location>
        <begin position="152"/>
        <end position="171"/>
    </location>
</feature>
<organism evidence="3 4">
    <name type="scientific">Tianweitania aestuarii</name>
    <dbReference type="NCBI Taxonomy" id="2814886"/>
    <lineage>
        <taxon>Bacteria</taxon>
        <taxon>Pseudomonadati</taxon>
        <taxon>Pseudomonadota</taxon>
        <taxon>Alphaproteobacteria</taxon>
        <taxon>Hyphomicrobiales</taxon>
        <taxon>Phyllobacteriaceae</taxon>
        <taxon>Tianweitania</taxon>
    </lineage>
</organism>